<feature type="domain" description="NADH-Ubiquinone oxidoreductase (complex I) chain 5 N-terminal" evidence="18">
    <location>
        <begin position="62"/>
        <end position="112"/>
    </location>
</feature>
<keyword evidence="14 16" id="KW-0472">Membrane</keyword>
<feature type="domain" description="NADH:quinone oxidoreductase/Mrp antiporter transmembrane" evidence="17">
    <location>
        <begin position="128"/>
        <end position="414"/>
    </location>
</feature>
<dbReference type="AlphaFoldDB" id="A0A513X088"/>
<feature type="transmembrane region" description="Helical" evidence="16">
    <location>
        <begin position="133"/>
        <end position="154"/>
    </location>
</feature>
<dbReference type="GO" id="GO:0003954">
    <property type="term" value="F:NADH dehydrogenase activity"/>
    <property type="evidence" value="ECO:0007669"/>
    <property type="project" value="TreeGrafter"/>
</dbReference>
<evidence type="ECO:0000256" key="14">
    <source>
        <dbReference type="ARBA" id="ARBA00023136"/>
    </source>
</evidence>
<feature type="transmembrane region" description="Helical" evidence="16">
    <location>
        <begin position="29"/>
        <end position="50"/>
    </location>
</feature>
<feature type="transmembrane region" description="Helical" evidence="16">
    <location>
        <begin position="360"/>
        <end position="383"/>
    </location>
</feature>
<dbReference type="EC" id="7.1.1.2" evidence="2 16"/>
<dbReference type="Pfam" id="PF06455">
    <property type="entry name" value="NADH5_C"/>
    <property type="match status" value="1"/>
</dbReference>
<feature type="transmembrane region" description="Helical" evidence="16">
    <location>
        <begin position="111"/>
        <end position="127"/>
    </location>
</feature>
<evidence type="ECO:0000259" key="17">
    <source>
        <dbReference type="Pfam" id="PF00361"/>
    </source>
</evidence>
<dbReference type="NCBIfam" id="TIGR01974">
    <property type="entry name" value="NDH_I_L"/>
    <property type="match status" value="1"/>
</dbReference>
<keyword evidence="9" id="KW-0249">Electron transport</keyword>
<evidence type="ECO:0000256" key="13">
    <source>
        <dbReference type="ARBA" id="ARBA00023128"/>
    </source>
</evidence>
<dbReference type="RefSeq" id="YP_009680569.1">
    <property type="nucleotide sequence ID" value="NC_044109.1"/>
</dbReference>
<keyword evidence="7" id="KW-0999">Mitochondrion inner membrane</keyword>
<protein>
    <recommendedName>
        <fullName evidence="3 16">NADH-ubiquinone oxidoreductase chain 5</fullName>
        <ecNumber evidence="2 16">7.1.1.2</ecNumber>
    </recommendedName>
</protein>
<keyword evidence="4 16" id="KW-0813">Transport</keyword>
<sequence length="600" mass="66384">MLLNISIFLTTALFLSYSFLNKSNNKSKITISLLGGLAAVGGFLVLAWIILDYPSHIITLNWFNPSLNYFSLSFYLDPPTIIFSGVALYVTWSIIEFSHYYMNTDNNNQEFFNTLTLFLLFMLILVSSNSLFLLFIGWEGVGILSFILIGWWFTRSDANSAAIQAIIYNRIGDSGMIIFLAFSIIHLNSWELNEVLFLNEYSPISNWAILGIIIAAIGKSAQFGLHPWLPAAMEGPTPVSALLHSSTMVVAGVFLLFRSFPLLNTSNWAPPLISIIGATTALFAASAALVQYDIKKIIAYSTTSQLGLMVVAIGIKLPNLALFHICTHAFFKALLFLCSGSTIHSLNNEQDLRKASNTTIYLPFTTSCIIIGSLALCGLPFLAGFYSKDLILEASQNTITNSLSIILSLIATLMTALYSFRLIYYISKPPSSNNLIPSSEENLNLITPLLRLLIGVFIAGWVLTIVTFNNPPIIITWINKSLPLILTISAMVYIFNNLSPKPFNNLAFIQTNKFLSNNWFFVNITHNTLFPFSFSNSINGVLRSLDQGWTSQLGPTGASTSLTSLTNILQNSQTGLITHYISYSLIIIIGIIIPISYYLL</sequence>
<evidence type="ECO:0000256" key="7">
    <source>
        <dbReference type="ARBA" id="ARBA00022792"/>
    </source>
</evidence>
<comment type="catalytic activity">
    <reaction evidence="15 16">
        <text>a ubiquinone + NADH + 5 H(+)(in) = a ubiquinol + NAD(+) + 4 H(+)(out)</text>
        <dbReference type="Rhea" id="RHEA:29091"/>
        <dbReference type="Rhea" id="RHEA-COMP:9565"/>
        <dbReference type="Rhea" id="RHEA-COMP:9566"/>
        <dbReference type="ChEBI" id="CHEBI:15378"/>
        <dbReference type="ChEBI" id="CHEBI:16389"/>
        <dbReference type="ChEBI" id="CHEBI:17976"/>
        <dbReference type="ChEBI" id="CHEBI:57540"/>
        <dbReference type="ChEBI" id="CHEBI:57945"/>
        <dbReference type="EC" id="7.1.1.2"/>
    </reaction>
</comment>
<keyword evidence="8" id="KW-1278">Translocase</keyword>
<feature type="domain" description="NADH dehydrogenase subunit 5 C-terminal" evidence="19">
    <location>
        <begin position="418"/>
        <end position="593"/>
    </location>
</feature>
<dbReference type="CTD" id="4540"/>
<dbReference type="Pfam" id="PF00361">
    <property type="entry name" value="Proton_antipo_M"/>
    <property type="match status" value="1"/>
</dbReference>
<evidence type="ECO:0000256" key="15">
    <source>
        <dbReference type="ARBA" id="ARBA00049551"/>
    </source>
</evidence>
<comment type="similarity">
    <text evidence="16">Belongs to the complex I subunit 5 family.</text>
</comment>
<geneLocation type="mitochondrion" evidence="20"/>
<feature type="transmembrane region" description="Helical" evidence="16">
    <location>
        <begin position="272"/>
        <end position="290"/>
    </location>
</feature>
<dbReference type="PRINTS" id="PR01434">
    <property type="entry name" value="NADHDHGNASE5"/>
</dbReference>
<dbReference type="GeneID" id="41042382"/>
<dbReference type="InterPro" id="IPR010934">
    <property type="entry name" value="NADH_DH_su5_C"/>
</dbReference>
<name>A0A513X088_9ECHI</name>
<dbReference type="GO" id="GO:0015990">
    <property type="term" value="P:electron transport coupled proton transport"/>
    <property type="evidence" value="ECO:0007669"/>
    <property type="project" value="TreeGrafter"/>
</dbReference>
<accession>A0A513X088</accession>
<dbReference type="GO" id="GO:0008137">
    <property type="term" value="F:NADH dehydrogenase (ubiquinone) activity"/>
    <property type="evidence" value="ECO:0007669"/>
    <property type="project" value="UniProtKB-EC"/>
</dbReference>
<evidence type="ECO:0000256" key="2">
    <source>
        <dbReference type="ARBA" id="ARBA00012944"/>
    </source>
</evidence>
<evidence type="ECO:0000256" key="12">
    <source>
        <dbReference type="ARBA" id="ARBA00023075"/>
    </source>
</evidence>
<feature type="transmembrane region" description="Helical" evidence="16">
    <location>
        <begin position="580"/>
        <end position="599"/>
    </location>
</feature>
<keyword evidence="5" id="KW-0679">Respiratory chain</keyword>
<evidence type="ECO:0000256" key="16">
    <source>
        <dbReference type="RuleBase" id="RU003404"/>
    </source>
</evidence>
<dbReference type="EMBL" id="MH424436">
    <property type="protein sequence ID" value="QDH07343.1"/>
    <property type="molecule type" value="Genomic_DNA"/>
</dbReference>
<evidence type="ECO:0000256" key="1">
    <source>
        <dbReference type="ARBA" id="ARBA00004448"/>
    </source>
</evidence>
<keyword evidence="11 16" id="KW-0520">NAD</keyword>
<proteinExistence type="inferred from homology"/>
<dbReference type="InterPro" id="IPR018393">
    <property type="entry name" value="NADHpl_OxRdtase_5_subgr"/>
</dbReference>
<feature type="transmembrane region" description="Helical" evidence="16">
    <location>
        <begin position="321"/>
        <end position="339"/>
    </location>
</feature>
<evidence type="ECO:0000313" key="20">
    <source>
        <dbReference type="EMBL" id="QDH07343.1"/>
    </source>
</evidence>
<dbReference type="InterPro" id="IPR003945">
    <property type="entry name" value="NU5C-like"/>
</dbReference>
<dbReference type="Pfam" id="PF00662">
    <property type="entry name" value="Proton_antipo_N"/>
    <property type="match status" value="1"/>
</dbReference>
<evidence type="ECO:0000256" key="9">
    <source>
        <dbReference type="ARBA" id="ARBA00022982"/>
    </source>
</evidence>
<evidence type="ECO:0000256" key="8">
    <source>
        <dbReference type="ARBA" id="ARBA00022967"/>
    </source>
</evidence>
<evidence type="ECO:0000256" key="6">
    <source>
        <dbReference type="ARBA" id="ARBA00022692"/>
    </source>
</evidence>
<dbReference type="GO" id="GO:0005743">
    <property type="term" value="C:mitochondrial inner membrane"/>
    <property type="evidence" value="ECO:0007669"/>
    <property type="project" value="UniProtKB-SubCell"/>
</dbReference>
<comment type="subcellular location">
    <subcellularLocation>
        <location evidence="1">Mitochondrion inner membrane</location>
        <topology evidence="1">Multi-pass membrane protein</topology>
    </subcellularLocation>
</comment>
<feature type="transmembrane region" description="Helical" evidence="16">
    <location>
        <begin position="6"/>
        <end position="22"/>
    </location>
</feature>
<evidence type="ECO:0000256" key="3">
    <source>
        <dbReference type="ARBA" id="ARBA00021096"/>
    </source>
</evidence>
<evidence type="ECO:0000256" key="11">
    <source>
        <dbReference type="ARBA" id="ARBA00023027"/>
    </source>
</evidence>
<keyword evidence="13 16" id="KW-0496">Mitochondrion</keyword>
<dbReference type="GO" id="GO:0042773">
    <property type="term" value="P:ATP synthesis coupled electron transport"/>
    <property type="evidence" value="ECO:0007669"/>
    <property type="project" value="InterPro"/>
</dbReference>
<evidence type="ECO:0000256" key="5">
    <source>
        <dbReference type="ARBA" id="ARBA00022660"/>
    </source>
</evidence>
<keyword evidence="6 16" id="KW-0812">Transmembrane</keyword>
<dbReference type="PANTHER" id="PTHR42829:SF2">
    <property type="entry name" value="NADH-UBIQUINONE OXIDOREDUCTASE CHAIN 5"/>
    <property type="match status" value="1"/>
</dbReference>
<feature type="transmembrane region" description="Helical" evidence="16">
    <location>
        <begin position="207"/>
        <end position="229"/>
    </location>
</feature>
<feature type="transmembrane region" description="Helical" evidence="16">
    <location>
        <begin position="241"/>
        <end position="260"/>
    </location>
</feature>
<gene>
    <name evidence="20" type="primary">ND5</name>
</gene>
<reference evidence="20" key="1">
    <citation type="journal article" date="2019" name="Mar. Biol. Res.">
        <title>Mitochondrial gene rearrangement and phylogenetic relationships in the Amphilepidida and Ophiacanthida (Echinodermata, Ophiuroidea).</title>
        <authorList>
            <person name="Lee T."/>
            <person name="Bae Y.J."/>
            <person name="Shin S."/>
        </authorList>
    </citation>
    <scope>NUCLEOTIDE SEQUENCE</scope>
    <source>
        <tissue evidence="20">Gonad</tissue>
    </source>
</reference>
<feature type="transmembrane region" description="Helical" evidence="16">
    <location>
        <begin position="474"/>
        <end position="495"/>
    </location>
</feature>
<evidence type="ECO:0000256" key="10">
    <source>
        <dbReference type="ARBA" id="ARBA00022989"/>
    </source>
</evidence>
<feature type="transmembrane region" description="Helical" evidence="16">
    <location>
        <begin position="297"/>
        <end position="315"/>
    </location>
</feature>
<feature type="transmembrane region" description="Helical" evidence="16">
    <location>
        <begin position="166"/>
        <end position="187"/>
    </location>
</feature>
<dbReference type="PANTHER" id="PTHR42829">
    <property type="entry name" value="NADH-UBIQUINONE OXIDOREDUCTASE CHAIN 5"/>
    <property type="match status" value="1"/>
</dbReference>
<keyword evidence="12 16" id="KW-0830">Ubiquinone</keyword>
<evidence type="ECO:0000259" key="19">
    <source>
        <dbReference type="Pfam" id="PF06455"/>
    </source>
</evidence>
<dbReference type="InterPro" id="IPR001516">
    <property type="entry name" value="Proton_antipo_N"/>
</dbReference>
<organism evidence="20">
    <name type="scientific">Ophioplocus japonicus</name>
    <dbReference type="NCBI Taxonomy" id="35056"/>
    <lineage>
        <taxon>Eukaryota</taxon>
        <taxon>Metazoa</taxon>
        <taxon>Echinodermata</taxon>
        <taxon>Eleutherozoa</taxon>
        <taxon>Asterozoa</taxon>
        <taxon>Ophiuroidea</taxon>
        <taxon>Myophiuroidea</taxon>
        <taxon>Metophiurida</taxon>
        <taxon>Ophintegrida</taxon>
        <taxon>Amphilepidida</taxon>
        <taxon>Ophiurina</taxon>
        <taxon>Ophiolepidina</taxon>
        <taxon>Ophiolepididae</taxon>
        <taxon>Ophioplocus</taxon>
    </lineage>
</organism>
<keyword evidence="10 16" id="KW-1133">Transmembrane helix</keyword>
<feature type="transmembrane region" description="Helical" evidence="16">
    <location>
        <begin position="445"/>
        <end position="468"/>
    </location>
</feature>
<feature type="transmembrane region" description="Helical" evidence="16">
    <location>
        <begin position="403"/>
        <end position="424"/>
    </location>
</feature>
<comment type="function">
    <text evidence="16">Core subunit of the mitochondrial membrane respiratory chain NADH dehydrogenase (Complex I) which catalyzes electron transfer from NADH through the respiratory chain, using ubiquinone as an electron acceptor. Essential for the catalytic activity and assembly of complex I.</text>
</comment>
<evidence type="ECO:0000259" key="18">
    <source>
        <dbReference type="Pfam" id="PF00662"/>
    </source>
</evidence>
<evidence type="ECO:0000256" key="4">
    <source>
        <dbReference type="ARBA" id="ARBA00022448"/>
    </source>
</evidence>
<dbReference type="InterPro" id="IPR001750">
    <property type="entry name" value="ND/Mrp_TM"/>
</dbReference>